<dbReference type="STRING" id="1076935.U4LLW3"/>
<feature type="region of interest" description="Disordered" evidence="4">
    <location>
        <begin position="1"/>
        <end position="25"/>
    </location>
</feature>
<dbReference type="Proteomes" id="UP000018144">
    <property type="component" value="Unassembled WGS sequence"/>
</dbReference>
<name>U4LLW3_PYROM</name>
<dbReference type="PANTHER" id="PTHR46231">
    <property type="entry name" value="ANKYRIN REPEAT AND BTB/POZ DOMAIN-CONTAINING PROTEIN 1"/>
    <property type="match status" value="1"/>
</dbReference>
<dbReference type="GO" id="GO:0000151">
    <property type="term" value="C:ubiquitin ligase complex"/>
    <property type="evidence" value="ECO:0007669"/>
    <property type="project" value="TreeGrafter"/>
</dbReference>
<dbReference type="CDD" id="cd18186">
    <property type="entry name" value="BTB_POZ_ZBTB_KLHL-like"/>
    <property type="match status" value="1"/>
</dbReference>
<dbReference type="GO" id="GO:0005737">
    <property type="term" value="C:cytoplasm"/>
    <property type="evidence" value="ECO:0007669"/>
    <property type="project" value="TreeGrafter"/>
</dbReference>
<dbReference type="InterPro" id="IPR000210">
    <property type="entry name" value="BTB/POZ_dom"/>
</dbReference>
<dbReference type="Pfam" id="PF00651">
    <property type="entry name" value="BTB"/>
    <property type="match status" value="2"/>
</dbReference>
<dbReference type="eggNOG" id="KOG0511">
    <property type="taxonomic scope" value="Eukaryota"/>
</dbReference>
<dbReference type="AlphaFoldDB" id="U4LLW3"/>
<evidence type="ECO:0000259" key="5">
    <source>
        <dbReference type="PROSITE" id="PS50097"/>
    </source>
</evidence>
<dbReference type="Pfam" id="PF12796">
    <property type="entry name" value="Ank_2"/>
    <property type="match status" value="1"/>
</dbReference>
<gene>
    <name evidence="6" type="ORF">PCON_13783</name>
</gene>
<dbReference type="InterPro" id="IPR011333">
    <property type="entry name" value="SKP1/BTB/POZ_sf"/>
</dbReference>
<protein>
    <submittedName>
        <fullName evidence="6">Similar to BTB/POZ domain-containing protein 3 acc. no. Q10225</fullName>
    </submittedName>
</protein>
<feature type="domain" description="BTB" evidence="5">
    <location>
        <begin position="166"/>
        <end position="244"/>
    </location>
</feature>
<dbReference type="SMART" id="SM00225">
    <property type="entry name" value="BTB"/>
    <property type="match status" value="2"/>
</dbReference>
<evidence type="ECO:0000313" key="6">
    <source>
        <dbReference type="EMBL" id="CCX32928.1"/>
    </source>
</evidence>
<dbReference type="EMBL" id="HF935934">
    <property type="protein sequence ID" value="CCX32928.1"/>
    <property type="molecule type" value="Genomic_DNA"/>
</dbReference>
<evidence type="ECO:0000313" key="7">
    <source>
        <dbReference type="Proteomes" id="UP000018144"/>
    </source>
</evidence>
<evidence type="ECO:0000256" key="4">
    <source>
        <dbReference type="SAM" id="MobiDB-lite"/>
    </source>
</evidence>
<organism evidence="6 7">
    <name type="scientific">Pyronema omphalodes (strain CBS 100304)</name>
    <name type="common">Pyronema confluens</name>
    <dbReference type="NCBI Taxonomy" id="1076935"/>
    <lineage>
        <taxon>Eukaryota</taxon>
        <taxon>Fungi</taxon>
        <taxon>Dikarya</taxon>
        <taxon>Ascomycota</taxon>
        <taxon>Pezizomycotina</taxon>
        <taxon>Pezizomycetes</taxon>
        <taxon>Pezizales</taxon>
        <taxon>Pyronemataceae</taxon>
        <taxon>Pyronema</taxon>
    </lineage>
</organism>
<dbReference type="PROSITE" id="PS50297">
    <property type="entry name" value="ANK_REP_REGION"/>
    <property type="match status" value="1"/>
</dbReference>
<dbReference type="OMA" id="EGARCIY"/>
<keyword evidence="2 3" id="KW-0040">ANK repeat</keyword>
<dbReference type="FunFam" id="1.25.40.20:FF:000248">
    <property type="entry name" value="Ankyrin repeat and BTB/POZ domain protein"/>
    <property type="match status" value="1"/>
</dbReference>
<reference evidence="6 7" key="1">
    <citation type="journal article" date="2013" name="PLoS Genet.">
        <title>The genome and development-dependent transcriptomes of Pyronema confluens: a window into fungal evolution.</title>
        <authorList>
            <person name="Traeger S."/>
            <person name="Altegoer F."/>
            <person name="Freitag M."/>
            <person name="Gabaldon T."/>
            <person name="Kempken F."/>
            <person name="Kumar A."/>
            <person name="Marcet-Houben M."/>
            <person name="Poggeler S."/>
            <person name="Stajich J.E."/>
            <person name="Nowrousian M."/>
        </authorList>
    </citation>
    <scope>NUCLEOTIDE SEQUENCE [LARGE SCALE GENOMIC DNA]</scope>
    <source>
        <strain evidence="7">CBS 100304</strain>
        <tissue evidence="6">Vegetative mycelium</tissue>
    </source>
</reference>
<dbReference type="PANTHER" id="PTHR46231:SF1">
    <property type="entry name" value="ANKYRIN REPEAT AND BTB_POZ DOMAIN-CONTAINING PROTEIN 1"/>
    <property type="match status" value="1"/>
</dbReference>
<dbReference type="SMART" id="SM00248">
    <property type="entry name" value="ANK"/>
    <property type="match status" value="2"/>
</dbReference>
<feature type="compositionally biased region" description="Acidic residues" evidence="4">
    <location>
        <begin position="525"/>
        <end position="543"/>
    </location>
</feature>
<keyword evidence="7" id="KW-1185">Reference proteome</keyword>
<feature type="domain" description="BTB" evidence="5">
    <location>
        <begin position="324"/>
        <end position="406"/>
    </location>
</feature>
<dbReference type="PROSITE" id="PS50088">
    <property type="entry name" value="ANK_REPEAT"/>
    <property type="match status" value="1"/>
</dbReference>
<dbReference type="OrthoDB" id="684045at2759"/>
<evidence type="ECO:0000256" key="3">
    <source>
        <dbReference type="PROSITE-ProRule" id="PRU00023"/>
    </source>
</evidence>
<dbReference type="SUPFAM" id="SSF48403">
    <property type="entry name" value="Ankyrin repeat"/>
    <property type="match status" value="1"/>
</dbReference>
<proteinExistence type="predicted"/>
<dbReference type="CDD" id="cd18497">
    <property type="entry name" value="BACK_ABTB1_BPOZ"/>
    <property type="match status" value="1"/>
</dbReference>
<evidence type="ECO:0000256" key="2">
    <source>
        <dbReference type="ARBA" id="ARBA00023043"/>
    </source>
</evidence>
<dbReference type="InterPro" id="IPR002110">
    <property type="entry name" value="Ankyrin_rpt"/>
</dbReference>
<keyword evidence="1" id="KW-0677">Repeat</keyword>
<dbReference type="PROSITE" id="PS50097">
    <property type="entry name" value="BTB"/>
    <property type="match status" value="2"/>
</dbReference>
<feature type="region of interest" description="Disordered" evidence="4">
    <location>
        <begin position="525"/>
        <end position="550"/>
    </location>
</feature>
<dbReference type="Gene3D" id="1.25.40.20">
    <property type="entry name" value="Ankyrin repeat-containing domain"/>
    <property type="match status" value="1"/>
</dbReference>
<evidence type="ECO:0000256" key="1">
    <source>
        <dbReference type="ARBA" id="ARBA00022737"/>
    </source>
</evidence>
<accession>U4LLW3</accession>
<dbReference type="Gene3D" id="3.30.710.10">
    <property type="entry name" value="Potassium Channel Kv1.1, Chain A"/>
    <property type="match status" value="2"/>
</dbReference>
<dbReference type="InterPro" id="IPR044515">
    <property type="entry name" value="ABTB1"/>
</dbReference>
<dbReference type="SUPFAM" id="SSF54695">
    <property type="entry name" value="POZ domain"/>
    <property type="match status" value="2"/>
</dbReference>
<sequence>MSDDNEQYPPQQHEDDIPNTGTANPLKTQLISHLLEERQDVQNRNPFDESEQFQRLCEACRRGDTEAVQFLISFEKVNINAVDRFDYPPLTLASLCGHYDVVKLLLENGAICERDTFQGERCLYNALNPRIRNLLLQYDYSKSSDPLQPWASGLSSLLARAPLDSTDVTILAYSSGSLHSFRLHKFLLSARSSWFRNKLNKARSPEGPGSEKVVKNVRLPNSMDARAFEIVVKYLYLADVKESNDDQVMVNLEHLSRKFEIEELWDEVMVEDRKKRKQKRTEAVGKAQDDMARWWERVLGERIQVPDVNKAKEVRVEQSNAVFADVVLMAEEDPEEEGGNRAAVLYPVHKGLLRSEYFAAMFNGMFREGQRLEEGEPLKIIPMDMTPAVLELVLSFLYSEKVDIPLEHALDCLMAAEELLLDRLKQKCSHVISSAGNNDDLPYSIYDVIRTGWLTRVRRLEEFGAKYIADRLELYLNDPELPELVAESADRIKARQETDTIEVVDDIRYYLGLRFKQRIGEEDPLFEGSLEDEEEEEEEDKDAVDDKDGWFEKQEKLQGELLDRIDELLENLKLDA</sequence>
<dbReference type="InterPro" id="IPR036770">
    <property type="entry name" value="Ankyrin_rpt-contain_sf"/>
</dbReference>
<feature type="repeat" description="ANK" evidence="3">
    <location>
        <begin position="85"/>
        <end position="110"/>
    </location>
</feature>